<dbReference type="GO" id="GO:0031110">
    <property type="term" value="P:regulation of microtubule polymerization or depolymerization"/>
    <property type="evidence" value="ECO:0007669"/>
    <property type="project" value="TreeGrafter"/>
</dbReference>
<feature type="coiled-coil region" evidence="4">
    <location>
        <begin position="46"/>
        <end position="77"/>
    </location>
</feature>
<dbReference type="Gene3D" id="6.10.250.1370">
    <property type="match status" value="1"/>
</dbReference>
<evidence type="ECO:0000256" key="5">
    <source>
        <dbReference type="SAM" id="MobiDB-lite"/>
    </source>
</evidence>
<sequence>SDLEHLQLHIDKKISDVKKLLQLRNTGQDPSLRLMIPKIRQKIGLVHDLLDKLEAQVQEQEKLNDKLEELWKAAERDQNEAKHLLENIPAPLRKRTRTRVTGPVVKCEGQTQTAEPRVARRSPAEPKPIKQMALITAKEFESIPEYMKGRLKCDAINAVIEGINKAVMGKYEVLRQPLKSMNTAARNLYHRHWEGETKETKGLVVFFL</sequence>
<dbReference type="OrthoDB" id="5962at2759"/>
<evidence type="ECO:0000256" key="3">
    <source>
        <dbReference type="ARBA" id="ARBA00047202"/>
    </source>
</evidence>
<dbReference type="GO" id="GO:0000278">
    <property type="term" value="P:mitotic cell cycle"/>
    <property type="evidence" value="ECO:0007669"/>
    <property type="project" value="TreeGrafter"/>
</dbReference>
<feature type="region of interest" description="Disordered" evidence="5">
    <location>
        <begin position="107"/>
        <end position="126"/>
    </location>
</feature>
<dbReference type="GO" id="GO:0000940">
    <property type="term" value="C:outer kinetochore"/>
    <property type="evidence" value="ECO:0007669"/>
    <property type="project" value="TreeGrafter"/>
</dbReference>
<dbReference type="PANTHER" id="PTHR28573">
    <property type="entry name" value="SPINDLE AND KINETOCHORE-ASSOCIATED PROTEIN 1"/>
    <property type="match status" value="1"/>
</dbReference>
<dbReference type="GO" id="GO:0051301">
    <property type="term" value="P:cell division"/>
    <property type="evidence" value="ECO:0007669"/>
    <property type="project" value="InterPro"/>
</dbReference>
<feature type="non-terminal residue" evidence="6">
    <location>
        <position position="208"/>
    </location>
</feature>
<comment type="similarity">
    <text evidence="1">Belongs to the SKA1 family.</text>
</comment>
<dbReference type="GO" id="GO:0007059">
    <property type="term" value="P:chromosome segregation"/>
    <property type="evidence" value="ECO:0007669"/>
    <property type="project" value="InterPro"/>
</dbReference>
<dbReference type="Gene3D" id="1.10.10.1890">
    <property type="entry name" value="Ska1 microtubule binding domain-like"/>
    <property type="match status" value="1"/>
</dbReference>
<proteinExistence type="inferred from homology"/>
<dbReference type="InterPro" id="IPR042031">
    <property type="entry name" value="SKA1_MBD_sf"/>
</dbReference>
<accession>A0A7L1Y4A3</accession>
<keyword evidence="4" id="KW-0175">Coiled coil</keyword>
<evidence type="ECO:0000256" key="4">
    <source>
        <dbReference type="SAM" id="Coils"/>
    </source>
</evidence>
<evidence type="ECO:0000256" key="2">
    <source>
        <dbReference type="ARBA" id="ARBA00047182"/>
    </source>
</evidence>
<comment type="caution">
    <text evidence="6">The sequence shown here is derived from an EMBL/GenBank/DDBJ whole genome shotgun (WGS) entry which is preliminary data.</text>
</comment>
<protein>
    <recommendedName>
        <fullName evidence="2">SKA complex subunit 1</fullName>
    </recommendedName>
    <alternativeName>
        <fullName evidence="3">Spindle and kinetochore-associated protein 1</fullName>
    </alternativeName>
</protein>
<dbReference type="PANTHER" id="PTHR28573:SF1">
    <property type="entry name" value="SPINDLE AND KINETOCHORE-ASSOCIATED PROTEIN 1"/>
    <property type="match status" value="1"/>
</dbReference>
<reference evidence="6 7" key="1">
    <citation type="submission" date="2019-09" db="EMBL/GenBank/DDBJ databases">
        <title>Bird 10,000 Genomes (B10K) Project - Family phase.</title>
        <authorList>
            <person name="Zhang G."/>
        </authorList>
    </citation>
    <scope>NUCLEOTIDE SEQUENCE [LARGE SCALE GENOMIC DNA]</scope>
    <source>
        <strain evidence="6">B10K-DU-002-47</strain>
        <tissue evidence="6">Muscle</tissue>
    </source>
</reference>
<dbReference type="GO" id="GO:0008017">
    <property type="term" value="F:microtubule binding"/>
    <property type="evidence" value="ECO:0007669"/>
    <property type="project" value="InterPro"/>
</dbReference>
<dbReference type="GO" id="GO:0072686">
    <property type="term" value="C:mitotic spindle"/>
    <property type="evidence" value="ECO:0007669"/>
    <property type="project" value="TreeGrafter"/>
</dbReference>
<dbReference type="AlphaFoldDB" id="A0A7L1Y4A3"/>
<evidence type="ECO:0000313" key="6">
    <source>
        <dbReference type="EMBL" id="NXP15784.1"/>
    </source>
</evidence>
<dbReference type="InterPro" id="IPR009829">
    <property type="entry name" value="SKA1"/>
</dbReference>
<dbReference type="EMBL" id="VXBW01008435">
    <property type="protein sequence ID" value="NXP15784.1"/>
    <property type="molecule type" value="Genomic_DNA"/>
</dbReference>
<evidence type="ECO:0000313" key="7">
    <source>
        <dbReference type="Proteomes" id="UP000565698"/>
    </source>
</evidence>
<dbReference type="GO" id="GO:0005876">
    <property type="term" value="C:spindle microtubule"/>
    <property type="evidence" value="ECO:0007669"/>
    <property type="project" value="TreeGrafter"/>
</dbReference>
<keyword evidence="7" id="KW-1185">Reference proteome</keyword>
<gene>
    <name evidence="6" type="primary">Ska1</name>
    <name evidence="6" type="ORF">THIORB_R01359</name>
</gene>
<name>A0A7L1Y4A3_9AVES</name>
<dbReference type="Pfam" id="PF07160">
    <property type="entry name" value="SKA1"/>
    <property type="match status" value="1"/>
</dbReference>
<evidence type="ECO:0000256" key="1">
    <source>
        <dbReference type="ARBA" id="ARBA00006836"/>
    </source>
</evidence>
<organism evidence="6 7">
    <name type="scientific">Thinocorus orbignyianus</name>
    <dbReference type="NCBI Taxonomy" id="161742"/>
    <lineage>
        <taxon>Eukaryota</taxon>
        <taxon>Metazoa</taxon>
        <taxon>Chordata</taxon>
        <taxon>Craniata</taxon>
        <taxon>Vertebrata</taxon>
        <taxon>Euteleostomi</taxon>
        <taxon>Archelosauria</taxon>
        <taxon>Archosauria</taxon>
        <taxon>Dinosauria</taxon>
        <taxon>Saurischia</taxon>
        <taxon>Theropoda</taxon>
        <taxon>Coelurosauria</taxon>
        <taxon>Aves</taxon>
        <taxon>Neognathae</taxon>
        <taxon>Neoaves</taxon>
        <taxon>Aequornithes</taxon>
        <taxon>Ciconiiformes</taxon>
        <taxon>Thinocoridae</taxon>
        <taxon>Thinocorus</taxon>
    </lineage>
</organism>
<feature type="non-terminal residue" evidence="6">
    <location>
        <position position="1"/>
    </location>
</feature>
<dbReference type="Proteomes" id="UP000565698">
    <property type="component" value="Unassembled WGS sequence"/>
</dbReference>